<evidence type="ECO:0000256" key="10">
    <source>
        <dbReference type="ARBA" id="ARBA00023304"/>
    </source>
</evidence>
<dbReference type="InterPro" id="IPR056740">
    <property type="entry name" value="ILV_EDD_C"/>
</dbReference>
<dbReference type="SUPFAM" id="SSF143975">
    <property type="entry name" value="IlvD/EDD N-terminal domain-like"/>
    <property type="match status" value="1"/>
</dbReference>
<feature type="modified residue" description="N6-carboxylysine" evidence="15">
    <location>
        <position position="121"/>
    </location>
</feature>
<feature type="active site" description="Proton acceptor" evidence="15">
    <location>
        <position position="468"/>
    </location>
</feature>
<feature type="binding site" description="via carbamate group" evidence="15">
    <location>
        <position position="121"/>
    </location>
    <ligand>
        <name>Mg(2+)</name>
        <dbReference type="ChEBI" id="CHEBI:18420"/>
    </ligand>
</feature>
<evidence type="ECO:0000256" key="2">
    <source>
        <dbReference type="ARBA" id="ARBA00006486"/>
    </source>
</evidence>
<dbReference type="AlphaFoldDB" id="A0A354YX58"/>
<gene>
    <name evidence="15 18" type="primary">ilvD</name>
    <name evidence="18" type="ORF">DDZ44_08340</name>
</gene>
<dbReference type="UniPathway" id="UPA00049">
    <property type="reaction ID" value="UER00061"/>
</dbReference>
<evidence type="ECO:0000256" key="6">
    <source>
        <dbReference type="ARBA" id="ARBA00022842"/>
    </source>
</evidence>
<dbReference type="GO" id="GO:0005829">
    <property type="term" value="C:cytosol"/>
    <property type="evidence" value="ECO:0007669"/>
    <property type="project" value="TreeGrafter"/>
</dbReference>
<dbReference type="GO" id="GO:0051537">
    <property type="term" value="F:2 iron, 2 sulfur cluster binding"/>
    <property type="evidence" value="ECO:0007669"/>
    <property type="project" value="UniProtKB-UniRule"/>
</dbReference>
<comment type="subunit">
    <text evidence="15">Homodimer.</text>
</comment>
<protein>
    <recommendedName>
        <fullName evidence="14 15">Dihydroxy-acid dehydratase</fullName>
        <shortName evidence="15">DAD</shortName>
        <ecNumber evidence="14 15">4.2.1.9</ecNumber>
    </recommendedName>
</protein>
<dbReference type="Proteomes" id="UP000263273">
    <property type="component" value="Unassembled WGS sequence"/>
</dbReference>
<evidence type="ECO:0000256" key="5">
    <source>
        <dbReference type="ARBA" id="ARBA00022723"/>
    </source>
</evidence>
<feature type="binding site" evidence="15">
    <location>
        <position position="120"/>
    </location>
    <ligand>
        <name>Mg(2+)</name>
        <dbReference type="ChEBI" id="CHEBI:18420"/>
    </ligand>
</feature>
<keyword evidence="6 15" id="KW-0460">Magnesium</keyword>
<dbReference type="PANTHER" id="PTHR43661:SF3">
    <property type="entry name" value="D-XYLONATE DEHYDRATASE YAGF-RELATED"/>
    <property type="match status" value="1"/>
</dbReference>
<dbReference type="HAMAP" id="MF_00012">
    <property type="entry name" value="IlvD"/>
    <property type="match status" value="1"/>
</dbReference>
<comment type="cofactor">
    <cofactor evidence="1 15">
        <name>Mg(2+)</name>
        <dbReference type="ChEBI" id="CHEBI:18420"/>
    </cofactor>
</comment>
<dbReference type="InterPro" id="IPR020558">
    <property type="entry name" value="DiOHA_6PGluconate_deHydtase_CS"/>
</dbReference>
<comment type="similarity">
    <text evidence="2 15">Belongs to the IlvD/Edd family.</text>
</comment>
<evidence type="ECO:0000256" key="7">
    <source>
        <dbReference type="ARBA" id="ARBA00023004"/>
    </source>
</evidence>
<sequence length="553" mass="59152">MKSDKVKKGLEKAPHRSLFKALGLTDEEIDRPLVGIVNSRNEIVPGHINLDKIAEAVKAGVRIAGGTPFEFQTIGVCDGIAMNHIGMKYSLGSRELIADSVEVMATAHAFDALVFIPNCDKIVPGMLMAAARLNLPSVFVSGGPMLAGTIRGKKISLTQLFEGVGAVAAGRMSLEELQVMEECGCPTCGSCSGMFTANSMNCLTEALGMGLPGNGTIPAVFSERIRLAKQAGMKVMELWEKNICPLDIMTPEAFQNAIRLDMAIGCSTNSVLHLLAIAAESGVKIDLEMFNQLSATTPHLCKLSPAGEHHVEDFYQAGGIQALFNELDKKDLINRECISVTGRSAGENFAHSPVRDYSVIRPLHEPYSESGGLAILFGNLSPEGAVVKKGAVAPEMMEHEGPARVFNSEEEAVEAILDNRIKSGDVIVIRYEGPQGGPGMREMLTPTSAIAGMGLDKEVALITDGRFSGATRGASIGHVSPEAAAGGLIALVEEGDLIRINIPACRLELLVDEKILGERKLLWKAPEPRIKTGYMRRYARMVQSASTGAVFKN</sequence>
<evidence type="ECO:0000256" key="14">
    <source>
        <dbReference type="ARBA" id="ARBA00029490"/>
    </source>
</evidence>
<keyword evidence="4 15" id="KW-0001">2Fe-2S</keyword>
<feature type="binding site" evidence="15">
    <location>
        <position position="442"/>
    </location>
    <ligand>
        <name>Mg(2+)</name>
        <dbReference type="ChEBI" id="CHEBI:18420"/>
    </ligand>
</feature>
<evidence type="ECO:0000256" key="4">
    <source>
        <dbReference type="ARBA" id="ARBA00022714"/>
    </source>
</evidence>
<comment type="caution">
    <text evidence="18">The sequence shown here is derived from an EMBL/GenBank/DDBJ whole genome shotgun (WGS) entry which is preliminary data.</text>
</comment>
<comment type="function">
    <text evidence="15">Functions in the biosynthesis of branched-chain amino acids. Catalyzes the dehydration of (2R,3R)-2,3-dihydroxy-3-methylpentanoate (2,3-dihydroxy-3-methylvalerate) into 2-oxo-3-methylpentanoate (2-oxo-3-methylvalerate) and of (2R)-2,3-dihydroxy-3-methylbutanoate (2,3-dihydroxyisovalerate) into 2-oxo-3-methylbutanoate (2-oxoisovalerate), the penultimate precursor to L-isoleucine and L-valine, respectively.</text>
</comment>
<dbReference type="SUPFAM" id="SSF52016">
    <property type="entry name" value="LeuD/IlvD-like"/>
    <property type="match status" value="1"/>
</dbReference>
<dbReference type="PROSITE" id="PS00886">
    <property type="entry name" value="ILVD_EDD_1"/>
    <property type="match status" value="1"/>
</dbReference>
<evidence type="ECO:0000256" key="8">
    <source>
        <dbReference type="ARBA" id="ARBA00023014"/>
    </source>
</evidence>
<dbReference type="InterPro" id="IPR004404">
    <property type="entry name" value="DihydroxyA_deHydtase"/>
</dbReference>
<dbReference type="FunFam" id="3.50.30.80:FF:000001">
    <property type="entry name" value="Dihydroxy-acid dehydratase"/>
    <property type="match status" value="1"/>
</dbReference>
<feature type="domain" description="Dihydroxy-acid/6-phosphogluconate dehydratase C-terminal" evidence="17">
    <location>
        <begin position="359"/>
        <end position="549"/>
    </location>
</feature>
<dbReference type="GO" id="GO:0009097">
    <property type="term" value="P:isoleucine biosynthetic process"/>
    <property type="evidence" value="ECO:0007669"/>
    <property type="project" value="UniProtKB-UniRule"/>
</dbReference>
<keyword evidence="7 15" id="KW-0408">Iron</keyword>
<comment type="catalytic activity">
    <reaction evidence="15">
        <text>(2R,3R)-2,3-dihydroxy-3-methylpentanoate = (S)-3-methyl-2-oxopentanoate + H2O</text>
        <dbReference type="Rhea" id="RHEA:27694"/>
        <dbReference type="ChEBI" id="CHEBI:15377"/>
        <dbReference type="ChEBI" id="CHEBI:35146"/>
        <dbReference type="ChEBI" id="CHEBI:49258"/>
        <dbReference type="EC" id="4.2.1.9"/>
    </reaction>
</comment>
<dbReference type="InterPro" id="IPR037237">
    <property type="entry name" value="IlvD/EDD_N"/>
</dbReference>
<dbReference type="NCBIfam" id="NF002068">
    <property type="entry name" value="PRK00911.1"/>
    <property type="match status" value="1"/>
</dbReference>
<dbReference type="Pfam" id="PF00920">
    <property type="entry name" value="ILVD_EDD_N"/>
    <property type="match status" value="1"/>
</dbReference>
<keyword evidence="5 15" id="KW-0479">Metal-binding</keyword>
<dbReference type="UniPathway" id="UPA00047">
    <property type="reaction ID" value="UER00057"/>
</dbReference>
<comment type="catalytic activity">
    <reaction evidence="11">
        <text>(2R)-2,3-dihydroxy-3-methylbutanoate = 3-methyl-2-oxobutanoate + H2O</text>
        <dbReference type="Rhea" id="RHEA:24809"/>
        <dbReference type="ChEBI" id="CHEBI:11851"/>
        <dbReference type="ChEBI" id="CHEBI:15377"/>
        <dbReference type="ChEBI" id="CHEBI:49072"/>
        <dbReference type="EC" id="4.2.1.9"/>
    </reaction>
    <physiologicalReaction direction="left-to-right" evidence="11">
        <dbReference type="Rhea" id="RHEA:24810"/>
    </physiologicalReaction>
</comment>
<evidence type="ECO:0000313" key="19">
    <source>
        <dbReference type="Proteomes" id="UP000263273"/>
    </source>
</evidence>
<evidence type="ECO:0000256" key="11">
    <source>
        <dbReference type="ARBA" id="ARBA00029304"/>
    </source>
</evidence>
<reference evidence="18 19" key="1">
    <citation type="journal article" date="2018" name="Nat. Biotechnol.">
        <title>A standardized bacterial taxonomy based on genome phylogeny substantially revises the tree of life.</title>
        <authorList>
            <person name="Parks D.H."/>
            <person name="Chuvochina M."/>
            <person name="Waite D.W."/>
            <person name="Rinke C."/>
            <person name="Skarshewski A."/>
            <person name="Chaumeil P.A."/>
            <person name="Hugenholtz P."/>
        </authorList>
    </citation>
    <scope>NUCLEOTIDE SEQUENCE [LARGE SCALE GENOMIC DNA]</scope>
    <source>
        <strain evidence="18">UBA10948</strain>
    </source>
</reference>
<comment type="pathway">
    <text evidence="13 15">Amino-acid biosynthesis; L-isoleucine biosynthesis; L-isoleucine from 2-oxobutanoate: step 3/4.</text>
</comment>
<evidence type="ECO:0000256" key="1">
    <source>
        <dbReference type="ARBA" id="ARBA00001946"/>
    </source>
</evidence>
<evidence type="ECO:0000259" key="16">
    <source>
        <dbReference type="Pfam" id="PF00920"/>
    </source>
</evidence>
<evidence type="ECO:0000256" key="13">
    <source>
        <dbReference type="ARBA" id="ARBA00029437"/>
    </source>
</evidence>
<name>A0A354YX58_9FIRM</name>
<dbReference type="EC" id="4.2.1.9" evidence="14 15"/>
<dbReference type="Gene3D" id="3.50.30.80">
    <property type="entry name" value="IlvD/EDD C-terminal domain-like"/>
    <property type="match status" value="1"/>
</dbReference>
<accession>A0A354YX58</accession>
<dbReference type="Pfam" id="PF24877">
    <property type="entry name" value="ILV_EDD_C"/>
    <property type="match status" value="1"/>
</dbReference>
<evidence type="ECO:0000259" key="17">
    <source>
        <dbReference type="Pfam" id="PF24877"/>
    </source>
</evidence>
<dbReference type="InterPro" id="IPR042096">
    <property type="entry name" value="Dihydro-acid_dehy_C"/>
</dbReference>
<keyword evidence="8 15" id="KW-0411">Iron-sulfur</keyword>
<feature type="domain" description="Dihydroxy-acid/6-phosphogluconate dehydratase N-terminal" evidence="16">
    <location>
        <begin position="31"/>
        <end position="348"/>
    </location>
</feature>
<evidence type="ECO:0000313" key="18">
    <source>
        <dbReference type="EMBL" id="HBK53928.1"/>
    </source>
</evidence>
<dbReference type="GO" id="GO:0009099">
    <property type="term" value="P:L-valine biosynthetic process"/>
    <property type="evidence" value="ECO:0007669"/>
    <property type="project" value="UniProtKB-UniRule"/>
</dbReference>
<feature type="binding site" evidence="15">
    <location>
        <position position="78"/>
    </location>
    <ligand>
        <name>Mg(2+)</name>
        <dbReference type="ChEBI" id="CHEBI:18420"/>
    </ligand>
</feature>
<dbReference type="STRING" id="378794.GCA_001570625_01014"/>
<evidence type="ECO:0000256" key="9">
    <source>
        <dbReference type="ARBA" id="ARBA00023239"/>
    </source>
</evidence>
<proteinExistence type="inferred from homology"/>
<comment type="cofactor">
    <cofactor evidence="15">
        <name>[2Fe-2S] cluster</name>
        <dbReference type="ChEBI" id="CHEBI:190135"/>
    </cofactor>
    <text evidence="15">Binds 1 [2Fe-2S] cluster per subunit. This cluster acts as a Lewis acid cofactor.</text>
</comment>
<dbReference type="RefSeq" id="WP_276621209.1">
    <property type="nucleotide sequence ID" value="NZ_DCDX01000133.1"/>
</dbReference>
<evidence type="ECO:0000256" key="3">
    <source>
        <dbReference type="ARBA" id="ARBA00022605"/>
    </source>
</evidence>
<dbReference type="PROSITE" id="PS00887">
    <property type="entry name" value="ILVD_EDD_2"/>
    <property type="match status" value="1"/>
</dbReference>
<dbReference type="EMBL" id="DNZF01000181">
    <property type="protein sequence ID" value="HBK53928.1"/>
    <property type="molecule type" value="Genomic_DNA"/>
</dbReference>
<keyword evidence="3 15" id="KW-0028">Amino-acid biosynthesis</keyword>
<dbReference type="GO" id="GO:0004160">
    <property type="term" value="F:dihydroxy-acid dehydratase activity"/>
    <property type="evidence" value="ECO:0007669"/>
    <property type="project" value="UniProtKB-UniRule"/>
</dbReference>
<keyword evidence="10 15" id="KW-0100">Branched-chain amino acid biosynthesis</keyword>
<keyword evidence="9 15" id="KW-0456">Lyase</keyword>
<dbReference type="InterPro" id="IPR000581">
    <property type="entry name" value="ILV_EDD_N"/>
</dbReference>
<comment type="pathway">
    <text evidence="12 15">Amino-acid biosynthesis; L-valine biosynthesis; L-valine from pyruvate: step 3/4.</text>
</comment>
<dbReference type="GO" id="GO:0000287">
    <property type="term" value="F:magnesium ion binding"/>
    <property type="evidence" value="ECO:0007669"/>
    <property type="project" value="UniProtKB-UniRule"/>
</dbReference>
<dbReference type="PANTHER" id="PTHR43661">
    <property type="entry name" value="D-XYLONATE DEHYDRATASE"/>
    <property type="match status" value="1"/>
</dbReference>
<evidence type="ECO:0000256" key="15">
    <source>
        <dbReference type="HAMAP-Rule" id="MF_00012"/>
    </source>
</evidence>
<dbReference type="NCBIfam" id="TIGR00110">
    <property type="entry name" value="ilvD"/>
    <property type="match status" value="1"/>
</dbReference>
<organism evidence="18 19">
    <name type="scientific">Syntrophomonas wolfei</name>
    <dbReference type="NCBI Taxonomy" id="863"/>
    <lineage>
        <taxon>Bacteria</taxon>
        <taxon>Bacillati</taxon>
        <taxon>Bacillota</taxon>
        <taxon>Clostridia</taxon>
        <taxon>Eubacteriales</taxon>
        <taxon>Syntrophomonadaceae</taxon>
        <taxon>Syntrophomonas</taxon>
    </lineage>
</organism>
<comment type="caution">
    <text evidence="15">Lacks conserved residue(s) required for the propagation of feature annotation.</text>
</comment>
<evidence type="ECO:0000256" key="12">
    <source>
        <dbReference type="ARBA" id="ARBA00029436"/>
    </source>
</evidence>